<dbReference type="OrthoDB" id="3669279at2759"/>
<gene>
    <name evidence="2" type="ORF">B2J93_9614</name>
</gene>
<dbReference type="InParanoid" id="A0A218ZFP2"/>
<dbReference type="InterPro" id="IPR029058">
    <property type="entry name" value="AB_hydrolase_fold"/>
</dbReference>
<organism evidence="2 3">
    <name type="scientific">Diplocarpon coronariae</name>
    <dbReference type="NCBI Taxonomy" id="2795749"/>
    <lineage>
        <taxon>Eukaryota</taxon>
        <taxon>Fungi</taxon>
        <taxon>Dikarya</taxon>
        <taxon>Ascomycota</taxon>
        <taxon>Pezizomycotina</taxon>
        <taxon>Leotiomycetes</taxon>
        <taxon>Helotiales</taxon>
        <taxon>Drepanopezizaceae</taxon>
        <taxon>Diplocarpon</taxon>
    </lineage>
</organism>
<dbReference type="Gene3D" id="3.40.50.1820">
    <property type="entry name" value="alpha/beta hydrolase"/>
    <property type="match status" value="1"/>
</dbReference>
<evidence type="ECO:0000256" key="1">
    <source>
        <dbReference type="SAM" id="SignalP"/>
    </source>
</evidence>
<protein>
    <submittedName>
        <fullName evidence="2">Twin-arginine translocation pathway signal sequence domain protein</fullName>
    </submittedName>
</protein>
<feature type="signal peptide" evidence="1">
    <location>
        <begin position="1"/>
        <end position="17"/>
    </location>
</feature>
<proteinExistence type="predicted"/>
<keyword evidence="3" id="KW-1185">Reference proteome</keyword>
<evidence type="ECO:0000313" key="2">
    <source>
        <dbReference type="EMBL" id="OWP06901.1"/>
    </source>
</evidence>
<reference evidence="2 3" key="1">
    <citation type="submission" date="2017-04" db="EMBL/GenBank/DDBJ databases">
        <title>Draft genome sequence of Marssonina coronaria NL1: causal agent of apple blotch.</title>
        <authorList>
            <person name="Cheng Q."/>
        </authorList>
    </citation>
    <scope>NUCLEOTIDE SEQUENCE [LARGE SCALE GENOMIC DNA]</scope>
    <source>
        <strain evidence="2 3">NL1</strain>
    </source>
</reference>
<feature type="chain" id="PRO_5013052869" evidence="1">
    <location>
        <begin position="18"/>
        <end position="440"/>
    </location>
</feature>
<dbReference type="SUPFAM" id="SSF53474">
    <property type="entry name" value="alpha/beta-Hydrolases"/>
    <property type="match status" value="1"/>
</dbReference>
<accession>A0A218ZFP2</accession>
<name>A0A218ZFP2_9HELO</name>
<comment type="caution">
    <text evidence="2">The sequence shown here is derived from an EMBL/GenBank/DDBJ whole genome shotgun (WGS) entry which is preliminary data.</text>
</comment>
<dbReference type="STRING" id="503106.A0A218ZFP2"/>
<dbReference type="EMBL" id="MZNU01000027">
    <property type="protein sequence ID" value="OWP06901.1"/>
    <property type="molecule type" value="Genomic_DNA"/>
</dbReference>
<keyword evidence="1" id="KW-0732">Signal</keyword>
<evidence type="ECO:0000313" key="3">
    <source>
        <dbReference type="Proteomes" id="UP000242519"/>
    </source>
</evidence>
<dbReference type="AlphaFoldDB" id="A0A218ZFP2"/>
<dbReference type="Proteomes" id="UP000242519">
    <property type="component" value="Unassembled WGS sequence"/>
</dbReference>
<sequence length="440" mass="47905">MHISVAALLVALRLVVAAPRQQSTVGINAHKENFDSHVPQMPKAFHLSGKAHEGSSETLITVAVTTNGNHEDSMGREIAVSAPIETKREQIPGWIYFDGQRMQARIHGNTFWNIKGELGEDFPQGEFLFDPLIFSLNHPNDFEGDFTGEIGRGEINLKWEKTGATITGRSPVGDFKVNGKTRIDWSPSSKTHSLFKHTTNSNVTDILRPWLFGHKSPNLSGRSIIIMGGEKGIAVVRWLTSTALDAFALVHRFPTTKTGVQAPVDDARRSLRLIQDSGLAAKGLAVLDLSSGGHLAAAVLAANPASWNYPNASETTPKPDFEIIGYRSVSTNATGRTINEDKAPLAPLEKQKLYNSVQPDVQLVSPAPPSLILYPGNDSIVPIVHAYELCKGVSKAGRAVELHKFSNAPHGFGIDNIDLPVSNWTLLCEKWLKQNGLLTV</sequence>